<sequence>MGLMASTTSAASLPGVPVEIYYYGTMLVYS</sequence>
<organism evidence="1 2">
    <name type="scientific">Adineta steineri</name>
    <dbReference type="NCBI Taxonomy" id="433720"/>
    <lineage>
        <taxon>Eukaryota</taxon>
        <taxon>Metazoa</taxon>
        <taxon>Spiralia</taxon>
        <taxon>Gnathifera</taxon>
        <taxon>Rotifera</taxon>
        <taxon>Eurotatoria</taxon>
        <taxon>Bdelloidea</taxon>
        <taxon>Adinetida</taxon>
        <taxon>Adinetidae</taxon>
        <taxon>Adineta</taxon>
    </lineage>
</organism>
<proteinExistence type="predicted"/>
<evidence type="ECO:0000313" key="1">
    <source>
        <dbReference type="EMBL" id="CAF4422297.1"/>
    </source>
</evidence>
<accession>A0A820QPS1</accession>
<feature type="non-terminal residue" evidence="1">
    <location>
        <position position="30"/>
    </location>
</feature>
<dbReference type="AlphaFoldDB" id="A0A820QPS1"/>
<comment type="caution">
    <text evidence="1">The sequence shown here is derived from an EMBL/GenBank/DDBJ whole genome shotgun (WGS) entry which is preliminary data.</text>
</comment>
<name>A0A820QPS1_9BILA</name>
<evidence type="ECO:0000313" key="2">
    <source>
        <dbReference type="Proteomes" id="UP000663868"/>
    </source>
</evidence>
<dbReference type="Proteomes" id="UP000663868">
    <property type="component" value="Unassembled WGS sequence"/>
</dbReference>
<reference evidence="1" key="1">
    <citation type="submission" date="2021-02" db="EMBL/GenBank/DDBJ databases">
        <authorList>
            <person name="Nowell W R."/>
        </authorList>
    </citation>
    <scope>NUCLEOTIDE SEQUENCE</scope>
</reference>
<gene>
    <name evidence="1" type="ORF">KXQ929_LOCUS52266</name>
</gene>
<protein>
    <submittedName>
        <fullName evidence="1">Uncharacterized protein</fullName>
    </submittedName>
</protein>
<dbReference type="EMBL" id="CAJOBB010027341">
    <property type="protein sequence ID" value="CAF4422297.1"/>
    <property type="molecule type" value="Genomic_DNA"/>
</dbReference>